<proteinExistence type="inferred from homology"/>
<feature type="region of interest" description="Disordered" evidence="5">
    <location>
        <begin position="425"/>
        <end position="473"/>
    </location>
</feature>
<feature type="region of interest" description="Disordered" evidence="5">
    <location>
        <begin position="485"/>
        <end position="672"/>
    </location>
</feature>
<dbReference type="Ensembl" id="ENSPNAT00000006667.2">
    <property type="protein sequence ID" value="ENSPNAP00000025811.1"/>
    <property type="gene ID" value="ENSPNAG00000011068.2"/>
</dbReference>
<evidence type="ECO:0000259" key="6">
    <source>
        <dbReference type="Pfam" id="PF07894"/>
    </source>
</evidence>
<feature type="region of interest" description="Disordered" evidence="5">
    <location>
        <begin position="338"/>
        <end position="359"/>
    </location>
</feature>
<feature type="compositionally biased region" description="Basic and acidic residues" evidence="5">
    <location>
        <begin position="604"/>
        <end position="616"/>
    </location>
</feature>
<dbReference type="GO" id="GO:0007165">
    <property type="term" value="P:signal transduction"/>
    <property type="evidence" value="ECO:0007669"/>
    <property type="project" value="TreeGrafter"/>
</dbReference>
<gene>
    <name evidence="7" type="primary">FAM83G</name>
</gene>
<feature type="compositionally biased region" description="Low complexity" evidence="5">
    <location>
        <begin position="450"/>
        <end position="461"/>
    </location>
</feature>
<dbReference type="OrthoDB" id="6103632at2759"/>
<dbReference type="PANTHER" id="PTHR16181:SF29">
    <property type="entry name" value="PROTEIN FAM83A-RELATED"/>
    <property type="match status" value="1"/>
</dbReference>
<feature type="compositionally biased region" description="Polar residues" evidence="5">
    <location>
        <begin position="814"/>
        <end position="824"/>
    </location>
</feature>
<keyword evidence="8" id="KW-1185">Reference proteome</keyword>
<dbReference type="Proteomes" id="UP001501920">
    <property type="component" value="Chromosome 12"/>
</dbReference>
<evidence type="ECO:0000313" key="7">
    <source>
        <dbReference type="Ensembl" id="ENSPNAP00000025811.1"/>
    </source>
</evidence>
<keyword evidence="3" id="KW-0963">Cytoplasm</keyword>
<protein>
    <recommendedName>
        <fullName evidence="6">Scaffolding anchor of CK1 domain-containing protein</fullName>
    </recommendedName>
</protein>
<sequence length="874" mass="96712">MALSQIQCLDDNHVNWRMNESKPEFFYSEEQRLALEALIASGRDAFHAYVSERELRPFLSEPELERLCRSVEDYRPGSEHIRPEAAGEAEDGAVSLQYWPDRSDASIPDLDLGWPDCNSYRGVTRVNVYTQPPFDGQTHIKEVVRKTIAQAQKLIAVVMDVFTDVDIFKDLLDAGFKRKVAVYIIIEQASIQHFLTMCERASMHRGHLKHLRVRCSGGCEFHTRSAKKVQGSLSQRFMFVDGDRAVSGSYSFTWTASRLDRNLITVLTGQAVETFDKEFRELYLTSRGVSLSKVPLADLPDPDPTPVPAPAPLPSAALARKLINPKYALVDTASRTSSDKVSLKNSSSQNPLPQPVKRQREVVEELPKHPGLVGLPKAELISYLPIWPEPDPPSDVIGFINIRDTSKPLQVHLMRSQLFETSQAIRFKDPFTGPPEKPLPEKASPRSKATNTPKTNPPQNTSAQPENQPKTEVLSKNHAALAENTSPHAQTEEQETKADSPASPQPQSTPKPTQPILEETQSDGPPPGPPPGPPVPKPRTLQLVMTPTDGSEAVQVSFVKKDQPQQPQMAPGTVSPPPCIVQEASSSDEYGETPEDPNSNTEQSSKDRLRDNDADSTKVMCAHSAKDKDESSTASDEYYECSDSENPGMQGQLANGRTTGSGRFGDHSPGTDSLNMMARLSQSMLDLRPENCAEPDPAERNLLNIQSRYPGKAYQPVSRSPVREQSYYNRAKVVIAKPGVFHRPPKSSAHVIGGHRYWQGKLYGAERSQNRLPQPEANRTGRSPRRHGSPYRTGGLRASQSPVNHIVHAHSRSQAHQVSHTHSPSPRRRNEMQTPLGISFSKLASFRNLRGKVPGVIGGVAMGDKRVTRGRKDN</sequence>
<feature type="compositionally biased region" description="Pro residues" evidence="5">
    <location>
        <begin position="503"/>
        <end position="513"/>
    </location>
</feature>
<dbReference type="PANTHER" id="PTHR16181">
    <property type="entry name" value="PROTEIN FAM83A-RELATED"/>
    <property type="match status" value="1"/>
</dbReference>
<evidence type="ECO:0000313" key="8">
    <source>
        <dbReference type="Proteomes" id="UP001501920"/>
    </source>
</evidence>
<keyword evidence="4" id="KW-0206">Cytoskeleton</keyword>
<dbReference type="GO" id="GO:0019901">
    <property type="term" value="F:protein kinase binding"/>
    <property type="evidence" value="ECO:0007669"/>
    <property type="project" value="TreeGrafter"/>
</dbReference>
<comment type="subcellular location">
    <subcellularLocation>
        <location evidence="1">Cytoplasm</location>
        <location evidence="1">Cytoskeleton</location>
    </subcellularLocation>
</comment>
<dbReference type="AlphaFoldDB" id="A0A3B4DRU3"/>
<name>A0A3B4DRU3_PYGNA</name>
<dbReference type="GO" id="GO:0005856">
    <property type="term" value="C:cytoskeleton"/>
    <property type="evidence" value="ECO:0007669"/>
    <property type="project" value="UniProtKB-SubCell"/>
</dbReference>
<evidence type="ECO:0000256" key="5">
    <source>
        <dbReference type="SAM" id="MobiDB-lite"/>
    </source>
</evidence>
<dbReference type="Pfam" id="PF07894">
    <property type="entry name" value="SACK1"/>
    <property type="match status" value="1"/>
</dbReference>
<feature type="compositionally biased region" description="Polar residues" evidence="5">
    <location>
        <begin position="644"/>
        <end position="661"/>
    </location>
</feature>
<feature type="compositionally biased region" description="Pro residues" evidence="5">
    <location>
        <begin position="524"/>
        <end position="537"/>
    </location>
</feature>
<evidence type="ECO:0000256" key="1">
    <source>
        <dbReference type="ARBA" id="ARBA00004245"/>
    </source>
</evidence>
<accession>A0A3B4DRU3</accession>
<dbReference type="SUPFAM" id="SSF56024">
    <property type="entry name" value="Phospholipase D/nuclease"/>
    <property type="match status" value="1"/>
</dbReference>
<evidence type="ECO:0000256" key="3">
    <source>
        <dbReference type="ARBA" id="ARBA00022490"/>
    </source>
</evidence>
<reference evidence="7 8" key="1">
    <citation type="submission" date="2020-10" db="EMBL/GenBank/DDBJ databases">
        <title>Pygocentrus nattereri (red-bellied piranha) genome, fPygNat1, primary haplotype.</title>
        <authorList>
            <person name="Myers G."/>
            <person name="Meyer A."/>
            <person name="Karagic N."/>
            <person name="Pippel M."/>
            <person name="Winkler S."/>
            <person name="Tracey A."/>
            <person name="Wood J."/>
            <person name="Formenti G."/>
            <person name="Howe K."/>
            <person name="Fedrigo O."/>
            <person name="Jarvis E.D."/>
        </authorList>
    </citation>
    <scope>NUCLEOTIDE SEQUENCE [LARGE SCALE GENOMIC DNA]</scope>
</reference>
<evidence type="ECO:0000256" key="2">
    <source>
        <dbReference type="ARBA" id="ARBA00006937"/>
    </source>
</evidence>
<reference evidence="7" key="3">
    <citation type="submission" date="2025-09" db="UniProtKB">
        <authorList>
            <consortium name="Ensembl"/>
        </authorList>
    </citation>
    <scope>IDENTIFICATION</scope>
</reference>
<comment type="similarity">
    <text evidence="2">Belongs to the FAM83 family.</text>
</comment>
<dbReference type="InterPro" id="IPR012461">
    <property type="entry name" value="SACK1"/>
</dbReference>
<dbReference type="GeneTree" id="ENSGT00940000157932"/>
<evidence type="ECO:0000256" key="4">
    <source>
        <dbReference type="ARBA" id="ARBA00023212"/>
    </source>
</evidence>
<feature type="domain" description="Scaffolding anchor of CK1" evidence="6">
    <location>
        <begin position="15"/>
        <end position="287"/>
    </location>
</feature>
<reference evidence="7" key="2">
    <citation type="submission" date="2025-08" db="UniProtKB">
        <authorList>
            <consortium name="Ensembl"/>
        </authorList>
    </citation>
    <scope>IDENTIFICATION</scope>
</reference>
<dbReference type="OMA" id="ADMHRGH"/>
<dbReference type="FunFam" id="3.30.870.10:FF:000004">
    <property type="entry name" value="protein FAM83H isoform X2"/>
    <property type="match status" value="1"/>
</dbReference>
<feature type="region of interest" description="Disordered" evidence="5">
    <location>
        <begin position="766"/>
        <end position="832"/>
    </location>
</feature>
<dbReference type="Gene3D" id="3.30.870.10">
    <property type="entry name" value="Endonuclease Chain A"/>
    <property type="match status" value="1"/>
</dbReference>
<organism evidence="7 8">
    <name type="scientific">Pygocentrus nattereri</name>
    <name type="common">Red-bellied piranha</name>
    <dbReference type="NCBI Taxonomy" id="42514"/>
    <lineage>
        <taxon>Eukaryota</taxon>
        <taxon>Metazoa</taxon>
        <taxon>Chordata</taxon>
        <taxon>Craniata</taxon>
        <taxon>Vertebrata</taxon>
        <taxon>Euteleostomi</taxon>
        <taxon>Actinopterygii</taxon>
        <taxon>Neopterygii</taxon>
        <taxon>Teleostei</taxon>
        <taxon>Ostariophysi</taxon>
        <taxon>Characiformes</taxon>
        <taxon>Characoidei</taxon>
        <taxon>Pygocentrus</taxon>
    </lineage>
</organism>
<dbReference type="InterPro" id="IPR050944">
    <property type="entry name" value="FAM83"/>
</dbReference>